<dbReference type="AlphaFoldDB" id="K1Q438"/>
<proteinExistence type="predicted"/>
<organism evidence="1">
    <name type="scientific">Magallana gigas</name>
    <name type="common">Pacific oyster</name>
    <name type="synonym">Crassostrea gigas</name>
    <dbReference type="NCBI Taxonomy" id="29159"/>
    <lineage>
        <taxon>Eukaryota</taxon>
        <taxon>Metazoa</taxon>
        <taxon>Spiralia</taxon>
        <taxon>Lophotrochozoa</taxon>
        <taxon>Mollusca</taxon>
        <taxon>Bivalvia</taxon>
        <taxon>Autobranchia</taxon>
        <taxon>Pteriomorphia</taxon>
        <taxon>Ostreida</taxon>
        <taxon>Ostreoidea</taxon>
        <taxon>Ostreidae</taxon>
        <taxon>Magallana</taxon>
    </lineage>
</organism>
<gene>
    <name evidence="1" type="ORF">CGI_10027149</name>
</gene>
<reference evidence="1" key="1">
    <citation type="journal article" date="2012" name="Nature">
        <title>The oyster genome reveals stress adaptation and complexity of shell formation.</title>
        <authorList>
            <person name="Zhang G."/>
            <person name="Fang X."/>
            <person name="Guo X."/>
            <person name="Li L."/>
            <person name="Luo R."/>
            <person name="Xu F."/>
            <person name="Yang P."/>
            <person name="Zhang L."/>
            <person name="Wang X."/>
            <person name="Qi H."/>
            <person name="Xiong Z."/>
            <person name="Que H."/>
            <person name="Xie Y."/>
            <person name="Holland P.W."/>
            <person name="Paps J."/>
            <person name="Zhu Y."/>
            <person name="Wu F."/>
            <person name="Chen Y."/>
            <person name="Wang J."/>
            <person name="Peng C."/>
            <person name="Meng J."/>
            <person name="Yang L."/>
            <person name="Liu J."/>
            <person name="Wen B."/>
            <person name="Zhang N."/>
            <person name="Huang Z."/>
            <person name="Zhu Q."/>
            <person name="Feng Y."/>
            <person name="Mount A."/>
            <person name="Hedgecock D."/>
            <person name="Xu Z."/>
            <person name="Liu Y."/>
            <person name="Domazet-Loso T."/>
            <person name="Du Y."/>
            <person name="Sun X."/>
            <person name="Zhang S."/>
            <person name="Liu B."/>
            <person name="Cheng P."/>
            <person name="Jiang X."/>
            <person name="Li J."/>
            <person name="Fan D."/>
            <person name="Wang W."/>
            <person name="Fu W."/>
            <person name="Wang T."/>
            <person name="Wang B."/>
            <person name="Zhang J."/>
            <person name="Peng Z."/>
            <person name="Li Y."/>
            <person name="Li N."/>
            <person name="Wang J."/>
            <person name="Chen M."/>
            <person name="He Y."/>
            <person name="Tan F."/>
            <person name="Song X."/>
            <person name="Zheng Q."/>
            <person name="Huang R."/>
            <person name="Yang H."/>
            <person name="Du X."/>
            <person name="Chen L."/>
            <person name="Yang M."/>
            <person name="Gaffney P.M."/>
            <person name="Wang S."/>
            <person name="Luo L."/>
            <person name="She Z."/>
            <person name="Ming Y."/>
            <person name="Huang W."/>
            <person name="Zhang S."/>
            <person name="Huang B."/>
            <person name="Zhang Y."/>
            <person name="Qu T."/>
            <person name="Ni P."/>
            <person name="Miao G."/>
            <person name="Wang J."/>
            <person name="Wang Q."/>
            <person name="Steinberg C.E."/>
            <person name="Wang H."/>
            <person name="Li N."/>
            <person name="Qian L."/>
            <person name="Zhang G."/>
            <person name="Li Y."/>
            <person name="Yang H."/>
            <person name="Liu X."/>
            <person name="Wang J."/>
            <person name="Yin Y."/>
            <person name="Wang J."/>
        </authorList>
    </citation>
    <scope>NUCLEOTIDE SEQUENCE [LARGE SCALE GENOMIC DNA]</scope>
    <source>
        <strain evidence="1">05x7-T-G4-1.051#20</strain>
    </source>
</reference>
<accession>K1Q438</accession>
<name>K1Q438_MAGGI</name>
<dbReference type="HOGENOM" id="CLU_2673495_0_0_1"/>
<evidence type="ECO:0000313" key="1">
    <source>
        <dbReference type="EMBL" id="EKC26164.1"/>
    </source>
</evidence>
<sequence>MEGNVPKFSSQVIGKKKLGMMMKKLDRHHGKENNQPLWKDIMIDKVWGKVGFDVGNGNNPNRDLDDVCRVDWGIA</sequence>
<dbReference type="InParanoid" id="K1Q438"/>
<dbReference type="EMBL" id="JH823231">
    <property type="protein sequence ID" value="EKC26164.1"/>
    <property type="molecule type" value="Genomic_DNA"/>
</dbReference>
<protein>
    <submittedName>
        <fullName evidence="1">Uncharacterized protein</fullName>
    </submittedName>
</protein>